<feature type="region of interest" description="Disordered" evidence="2">
    <location>
        <begin position="198"/>
        <end position="242"/>
    </location>
</feature>
<feature type="region of interest" description="Disordered" evidence="2">
    <location>
        <begin position="136"/>
        <end position="166"/>
    </location>
</feature>
<keyword evidence="5" id="KW-1185">Reference proteome</keyword>
<feature type="chain" id="PRO_5043471074" evidence="3">
    <location>
        <begin position="22"/>
        <end position="705"/>
    </location>
</feature>
<feature type="region of interest" description="Disordered" evidence="2">
    <location>
        <begin position="529"/>
        <end position="589"/>
    </location>
</feature>
<proteinExistence type="predicted"/>
<dbReference type="Proteomes" id="UP001500889">
    <property type="component" value="Chromosome J"/>
</dbReference>
<keyword evidence="3" id="KW-0732">Signal</keyword>
<dbReference type="PROSITE" id="PS51155">
    <property type="entry name" value="CHIT_BIND_RR_2"/>
    <property type="match status" value="2"/>
</dbReference>
<keyword evidence="1" id="KW-0193">Cuticle</keyword>
<feature type="compositionally biased region" description="Low complexity" evidence="2">
    <location>
        <begin position="463"/>
        <end position="482"/>
    </location>
</feature>
<dbReference type="GO" id="GO:0042302">
    <property type="term" value="F:structural constituent of cuticle"/>
    <property type="evidence" value="ECO:0007669"/>
    <property type="project" value="UniProtKB-UniRule"/>
</dbReference>
<feature type="compositionally biased region" description="Low complexity" evidence="2">
    <location>
        <begin position="579"/>
        <end position="589"/>
    </location>
</feature>
<feature type="region of interest" description="Disordered" evidence="2">
    <location>
        <begin position="457"/>
        <end position="511"/>
    </location>
</feature>
<evidence type="ECO:0000313" key="4">
    <source>
        <dbReference type="EMBL" id="BFF99390.1"/>
    </source>
</evidence>
<evidence type="ECO:0000256" key="1">
    <source>
        <dbReference type="PROSITE-ProRule" id="PRU00497"/>
    </source>
</evidence>
<dbReference type="InterPro" id="IPR000618">
    <property type="entry name" value="Insect_cuticle"/>
</dbReference>
<name>A0AAU9FUV6_DROMD</name>
<feature type="signal peptide" evidence="3">
    <location>
        <begin position="1"/>
        <end position="21"/>
    </location>
</feature>
<reference evidence="4 5" key="1">
    <citation type="submission" date="2024-02" db="EMBL/GenBank/DDBJ databases">
        <title>A chromosome-level genome assembly of Drosophila madeirensis, a fruit fly species endemic to Madeira island.</title>
        <authorList>
            <person name="Tomihara K."/>
            <person name="Llopart A."/>
            <person name="Yamamoto D."/>
        </authorList>
    </citation>
    <scope>NUCLEOTIDE SEQUENCE [LARGE SCALE GENOMIC DNA]</scope>
    <source>
        <strain evidence="4 5">RF1</strain>
    </source>
</reference>
<feature type="compositionally biased region" description="Low complexity" evidence="2">
    <location>
        <begin position="205"/>
        <end position="231"/>
    </location>
</feature>
<organism evidence="4 5">
    <name type="scientific">Drosophila madeirensis</name>
    <name type="common">Fruit fly</name>
    <dbReference type="NCBI Taxonomy" id="30013"/>
    <lineage>
        <taxon>Eukaryota</taxon>
        <taxon>Metazoa</taxon>
        <taxon>Ecdysozoa</taxon>
        <taxon>Arthropoda</taxon>
        <taxon>Hexapoda</taxon>
        <taxon>Insecta</taxon>
        <taxon>Pterygota</taxon>
        <taxon>Neoptera</taxon>
        <taxon>Endopterygota</taxon>
        <taxon>Diptera</taxon>
        <taxon>Brachycera</taxon>
        <taxon>Muscomorpha</taxon>
        <taxon>Ephydroidea</taxon>
        <taxon>Drosophilidae</taxon>
        <taxon>Drosophila</taxon>
        <taxon>Sophophora</taxon>
    </lineage>
</organism>
<dbReference type="EMBL" id="AP029265">
    <property type="protein sequence ID" value="BFF99390.1"/>
    <property type="molecule type" value="Genomic_DNA"/>
</dbReference>
<sequence>MSLKSVAILLLLALCLSHVLAAVTTVRPYKFGFTIDEQQHRAEQRDERGIVMGEFGFITADGIYHVTVYATDEEGKFHIVSMKSYPYAGPIAPKTVATVAASTTTRAPPPPPAPAALPKYNFNTEACSGCFLKKSPAAGSPKTEIRTLSKPLPALATGQQGKPTTSRLEAASLDHGVNVQLPFRQSIAQTIEVARQQGLGHSPATTTEHNTNTNSNSNSYTNTQHTSTQHTFAPTTTSPKPLQKRIEVGLDLAMTTYSTSKAAVTGHVISQTQNSKSPSSNRKVDYDVGIIRTADKVSPSSSSTVNYAKQPEGTYASQPAGTYATQPAVTYASQPAGIYATQPAATYAPLNIKLNADAVRQASAFFSSVKAPLALAEQPIVPPATVPASQVPIFSVGSTSAQSSPLASGFGHSNVPQASNVVQQTHPVAFSSPAAAAQPTAGQIFGLGAQPSTQFAQFPAPKQSTQQQQLHTPTTLTQSTQQRYPLNTPTQTGLSGAGGLSATGNETPTKIGGSPAVVGISGGSFPKGNAGNGGATGGTSAGSFPQGNAGNSGVSGAPLGGPSGGRSPSVGGVSGGAGSRPAGSAAGGASLPAGSFPAGGSGVAGSVYRGSGPAGSASGEASGDLYKFKYILDYNGHEEAGSRNGDKEGNYFAIGEDAVRRTVEYIANEFGFQPHISWQKLDGKSVLPAENSLKHYEFKWFKAAQ</sequence>
<dbReference type="Pfam" id="PF00379">
    <property type="entry name" value="Chitin_bind_4"/>
    <property type="match status" value="2"/>
</dbReference>
<dbReference type="AlphaFoldDB" id="A0AAU9FUV6"/>
<protein>
    <submittedName>
        <fullName evidence="4">Protein lethal(3)malignant blood neoplasm 1</fullName>
    </submittedName>
</protein>
<feature type="compositionally biased region" description="Polar residues" evidence="2">
    <location>
        <begin position="157"/>
        <end position="166"/>
    </location>
</feature>
<feature type="compositionally biased region" description="Gly residues" evidence="2">
    <location>
        <begin position="530"/>
        <end position="540"/>
    </location>
</feature>
<evidence type="ECO:0000313" key="5">
    <source>
        <dbReference type="Proteomes" id="UP001500889"/>
    </source>
</evidence>
<accession>A0AAU9FUV6</accession>
<evidence type="ECO:0000256" key="2">
    <source>
        <dbReference type="SAM" id="MobiDB-lite"/>
    </source>
</evidence>
<evidence type="ECO:0000256" key="3">
    <source>
        <dbReference type="SAM" id="SignalP"/>
    </source>
</evidence>
<gene>
    <name evidence="4" type="ORF">DMAD_07308</name>
</gene>